<dbReference type="EMBL" id="BBJU01000027">
    <property type="protein sequence ID" value="GAK72628.1"/>
    <property type="molecule type" value="Genomic_DNA"/>
</dbReference>
<sequence>MWEVDNRSPFAALGYFVRDHAGLEHWVLSIRARFSILQDGFSRLSDDQGEIRIRPDYAADLPEEMLSEADFFPFRPKTDFILTGDVVAPEGRSVNKVEFGFELGSHSKSAVAFGSRLLRVRNGALRLEGYEPFQRCRLSWRNSLGGSDFAEMETRVHPANPIGFGWTAKWGQLTADTDVKLPLIESMQAPIGAGTLPDPCGFGVVQPGWAGRARYAGTYDEDWRKYEAPLLPADFSPQFFQAAPEGQVIDIKGGEPIRVVGLHETGDYRFRLPQLVFDTATWIGRQKIEARPRLISVTVNGTEKTIEMLWNAAIACPEGDMAVARSRVQIKQMAGVVS</sequence>
<reference evidence="2 3" key="1">
    <citation type="submission" date="2014-08" db="EMBL/GenBank/DDBJ databases">
        <title>Whole genome shotgun sequence of Rhizobium rubi NBRC 13261.</title>
        <authorList>
            <person name="Katano-Makiyama Y."/>
            <person name="Hosoyama A."/>
            <person name="Hashimoto M."/>
            <person name="Hosoyama Y."/>
            <person name="Noguchi M."/>
            <person name="Tsuchikane K."/>
            <person name="Uohara A."/>
            <person name="Ohji S."/>
            <person name="Ichikawa N."/>
            <person name="Kimura A."/>
            <person name="Yamazoe A."/>
            <person name="Fujita N."/>
        </authorList>
    </citation>
    <scope>NUCLEOTIDE SEQUENCE [LARGE SCALE GENOMIC DNA]</scope>
    <source>
        <strain evidence="2 3">NBRC 13261</strain>
    </source>
</reference>
<dbReference type="RefSeq" id="WP_045232072.1">
    <property type="nucleotide sequence ID" value="NZ_BBJU01000027.1"/>
</dbReference>
<evidence type="ECO:0000313" key="2">
    <source>
        <dbReference type="EMBL" id="GAK72628.1"/>
    </source>
</evidence>
<evidence type="ECO:0000313" key="3">
    <source>
        <dbReference type="Proteomes" id="UP000028701"/>
    </source>
</evidence>
<evidence type="ECO:0000259" key="1">
    <source>
        <dbReference type="Pfam" id="PF09937"/>
    </source>
</evidence>
<dbReference type="InterPro" id="IPR018683">
    <property type="entry name" value="DUF2169"/>
</dbReference>
<name>A0A081D132_9HYPH</name>
<protein>
    <recommendedName>
        <fullName evidence="1">DUF2169 domain-containing protein</fullName>
    </recommendedName>
</protein>
<accession>A0A081D132</accession>
<comment type="caution">
    <text evidence="2">The sequence shown here is derived from an EMBL/GenBank/DDBJ whole genome shotgun (WGS) entry which is preliminary data.</text>
</comment>
<dbReference type="eggNOG" id="COG5351">
    <property type="taxonomic scope" value="Bacteria"/>
</dbReference>
<dbReference type="Pfam" id="PF09937">
    <property type="entry name" value="DUF2169"/>
    <property type="match status" value="1"/>
</dbReference>
<dbReference type="Proteomes" id="UP000028701">
    <property type="component" value="Unassembled WGS sequence"/>
</dbReference>
<feature type="domain" description="DUF2169" evidence="1">
    <location>
        <begin position="22"/>
        <end position="310"/>
    </location>
</feature>
<proteinExistence type="predicted"/>
<gene>
    <name evidence="2" type="ORF">RRU01S_27_00160</name>
</gene>
<organism evidence="2 3">
    <name type="scientific">Agrobacterium rubi TR3 = NBRC 13261</name>
    <dbReference type="NCBI Taxonomy" id="1368415"/>
    <lineage>
        <taxon>Bacteria</taxon>
        <taxon>Pseudomonadati</taxon>
        <taxon>Pseudomonadota</taxon>
        <taxon>Alphaproteobacteria</taxon>
        <taxon>Hyphomicrobiales</taxon>
        <taxon>Rhizobiaceae</taxon>
        <taxon>Rhizobium/Agrobacterium group</taxon>
        <taxon>Agrobacterium</taxon>
    </lineage>
</organism>
<dbReference type="OrthoDB" id="237820at2"/>
<dbReference type="AlphaFoldDB" id="A0A081D132"/>